<reference evidence="2" key="2">
    <citation type="submission" date="2020-09" db="EMBL/GenBank/DDBJ databases">
        <authorList>
            <person name="Sun Q."/>
            <person name="Zhou Y."/>
        </authorList>
    </citation>
    <scope>NUCLEOTIDE SEQUENCE</scope>
    <source>
        <strain evidence="2">CGMCC 1.15367</strain>
    </source>
</reference>
<proteinExistence type="predicted"/>
<dbReference type="EMBL" id="BMIQ01000003">
    <property type="protein sequence ID" value="GGE01804.1"/>
    <property type="molecule type" value="Genomic_DNA"/>
</dbReference>
<dbReference type="Proteomes" id="UP000644699">
    <property type="component" value="Unassembled WGS sequence"/>
</dbReference>
<evidence type="ECO:0000313" key="2">
    <source>
        <dbReference type="EMBL" id="GGE01804.1"/>
    </source>
</evidence>
<dbReference type="AlphaFoldDB" id="A0A917E451"/>
<dbReference type="RefSeq" id="WP_244639435.1">
    <property type="nucleotide sequence ID" value="NZ_BMIQ01000003.1"/>
</dbReference>
<gene>
    <name evidence="2" type="ORF">GCM10011390_20810</name>
</gene>
<reference evidence="2" key="1">
    <citation type="journal article" date="2014" name="Int. J. Syst. Evol. Microbiol.">
        <title>Complete genome sequence of Corynebacterium casei LMG S-19264T (=DSM 44701T), isolated from a smear-ripened cheese.</title>
        <authorList>
            <consortium name="US DOE Joint Genome Institute (JGI-PGF)"/>
            <person name="Walter F."/>
            <person name="Albersmeier A."/>
            <person name="Kalinowski J."/>
            <person name="Ruckert C."/>
        </authorList>
    </citation>
    <scope>NUCLEOTIDE SEQUENCE</scope>
    <source>
        <strain evidence="2">CGMCC 1.15367</strain>
    </source>
</reference>
<accession>A0A917E451</accession>
<evidence type="ECO:0000313" key="3">
    <source>
        <dbReference type="Proteomes" id="UP000644699"/>
    </source>
</evidence>
<evidence type="ECO:0000256" key="1">
    <source>
        <dbReference type="SAM" id="MobiDB-lite"/>
    </source>
</evidence>
<protein>
    <submittedName>
        <fullName evidence="2">Uncharacterized protein</fullName>
    </submittedName>
</protein>
<feature type="region of interest" description="Disordered" evidence="1">
    <location>
        <begin position="85"/>
        <end position="115"/>
    </location>
</feature>
<organism evidence="2 3">
    <name type="scientific">Aureimonas endophytica</name>
    <dbReference type="NCBI Taxonomy" id="2027858"/>
    <lineage>
        <taxon>Bacteria</taxon>
        <taxon>Pseudomonadati</taxon>
        <taxon>Pseudomonadota</taxon>
        <taxon>Alphaproteobacteria</taxon>
        <taxon>Hyphomicrobiales</taxon>
        <taxon>Aurantimonadaceae</taxon>
        <taxon>Aureimonas</taxon>
    </lineage>
</organism>
<comment type="caution">
    <text evidence="2">The sequence shown here is derived from an EMBL/GenBank/DDBJ whole genome shotgun (WGS) entry which is preliminary data.</text>
</comment>
<keyword evidence="3" id="KW-1185">Reference proteome</keyword>
<name>A0A917E451_9HYPH</name>
<sequence length="115" mass="12871">MPADLLQHIEHGFKAPVVPDDAEIGRLKEPNESFYTSSNHRLRDSHVGRSGHWVDIEVFGKANDEELATIERLAQLADTRPVRVRMSTHWGGPSGRRTFEGTISMRAAARPAPYP</sequence>